<dbReference type="EMBL" id="JAIZAY010000010">
    <property type="protein sequence ID" value="KAJ8034210.1"/>
    <property type="molecule type" value="Genomic_DNA"/>
</dbReference>
<proteinExistence type="predicted"/>
<dbReference type="Proteomes" id="UP001152320">
    <property type="component" value="Chromosome 10"/>
</dbReference>
<protein>
    <submittedName>
        <fullName evidence="1">Uncharacterized protein</fullName>
    </submittedName>
</protein>
<organism evidence="1 2">
    <name type="scientific">Holothuria leucospilota</name>
    <name type="common">Black long sea cucumber</name>
    <name type="synonym">Mertensiothuria leucospilota</name>
    <dbReference type="NCBI Taxonomy" id="206669"/>
    <lineage>
        <taxon>Eukaryota</taxon>
        <taxon>Metazoa</taxon>
        <taxon>Echinodermata</taxon>
        <taxon>Eleutherozoa</taxon>
        <taxon>Echinozoa</taxon>
        <taxon>Holothuroidea</taxon>
        <taxon>Aspidochirotacea</taxon>
        <taxon>Aspidochirotida</taxon>
        <taxon>Holothuriidae</taxon>
        <taxon>Holothuria</taxon>
    </lineage>
</organism>
<dbReference type="InterPro" id="IPR015943">
    <property type="entry name" value="WD40/YVTN_repeat-like_dom_sf"/>
</dbReference>
<comment type="caution">
    <text evidence="1">The sequence shown here is derived from an EMBL/GenBank/DDBJ whole genome shotgun (WGS) entry which is preliminary data.</text>
</comment>
<keyword evidence="2" id="KW-1185">Reference proteome</keyword>
<dbReference type="AlphaFoldDB" id="A0A9Q1BWT3"/>
<accession>A0A9Q1BWT3</accession>
<dbReference type="SUPFAM" id="SSF101898">
    <property type="entry name" value="NHL repeat"/>
    <property type="match status" value="1"/>
</dbReference>
<dbReference type="Gene3D" id="2.130.10.10">
    <property type="entry name" value="YVTN repeat-like/Quinoprotein amine dehydrogenase"/>
    <property type="match status" value="1"/>
</dbReference>
<sequence>MASKLPTPLVIIQDSRYSKQDGWQLDDISLCSSGNIAISGQRPYQSYVCIYGSTVDNSDSRDKPSLLYHKQLTHKDDWQPWRPRYISFIKPNSTEIVTCHDDKVQVIDYNRDVVLRSRKVVGKTTCLSVSEGQIFIGVERSAIVNIYDNDLNEIKSIRLKEMRRNWPGGIAAAADKLYVRKAGRYGGVIVYSQDSGSILTEYTSGQYRSYAYSIAVNTELGLTAVLKSQGRSTTDQNQIIFYLLSENKSFLTINVEPGVSRIRISDQGRIVTGDKDTGDVKIYNLLNKLVTYDSLKQRWQAVLQKDDCKRLTNYFHLPKDQKDSILMSNTPTNDLLLALEERDIIYSSNVGRLIDAFVALKMNETYYKTANIYQENATIKTQVVAGGLQIS</sequence>
<reference evidence="1" key="1">
    <citation type="submission" date="2021-10" db="EMBL/GenBank/DDBJ databases">
        <title>Tropical sea cucumber genome reveals ecological adaptation and Cuvierian tubules defense mechanism.</title>
        <authorList>
            <person name="Chen T."/>
        </authorList>
    </citation>
    <scope>NUCLEOTIDE SEQUENCE</scope>
    <source>
        <strain evidence="1">Nanhai2018</strain>
        <tissue evidence="1">Muscle</tissue>
    </source>
</reference>
<evidence type="ECO:0000313" key="1">
    <source>
        <dbReference type="EMBL" id="KAJ8034210.1"/>
    </source>
</evidence>
<gene>
    <name evidence="1" type="ORF">HOLleu_20951</name>
</gene>
<evidence type="ECO:0000313" key="2">
    <source>
        <dbReference type="Proteomes" id="UP001152320"/>
    </source>
</evidence>
<name>A0A9Q1BWT3_HOLLE</name>